<evidence type="ECO:0000256" key="2">
    <source>
        <dbReference type="SAM" id="SignalP"/>
    </source>
</evidence>
<feature type="domain" description="CARDB" evidence="3">
    <location>
        <begin position="397"/>
        <end position="506"/>
    </location>
</feature>
<protein>
    <recommendedName>
        <fullName evidence="3">CARDB domain-containing protein</fullName>
    </recommendedName>
</protein>
<dbReference type="Proteomes" id="UP000440224">
    <property type="component" value="Unassembled WGS sequence"/>
</dbReference>
<dbReference type="OrthoDB" id="5377562at2"/>
<name>A0A6N7PJ44_9BACT</name>
<keyword evidence="5" id="KW-1185">Reference proteome</keyword>
<feature type="chain" id="PRO_5026832888" description="CARDB domain-containing protein" evidence="2">
    <location>
        <begin position="32"/>
        <end position="635"/>
    </location>
</feature>
<dbReference type="RefSeq" id="WP_153818961.1">
    <property type="nucleotide sequence ID" value="NZ_WJIE01000002.1"/>
</dbReference>
<evidence type="ECO:0000313" key="4">
    <source>
        <dbReference type="EMBL" id="MRG92132.1"/>
    </source>
</evidence>
<dbReference type="EMBL" id="WJIE01000002">
    <property type="protein sequence ID" value="MRG92132.1"/>
    <property type="molecule type" value="Genomic_DNA"/>
</dbReference>
<evidence type="ECO:0000259" key="3">
    <source>
        <dbReference type="Pfam" id="PF07705"/>
    </source>
</evidence>
<dbReference type="PROSITE" id="PS51257">
    <property type="entry name" value="PROKAR_LIPOPROTEIN"/>
    <property type="match status" value="1"/>
</dbReference>
<feature type="domain" description="CARDB" evidence="3">
    <location>
        <begin position="531"/>
        <end position="625"/>
    </location>
</feature>
<dbReference type="Gene3D" id="2.60.40.10">
    <property type="entry name" value="Immunoglobulins"/>
    <property type="match status" value="4"/>
</dbReference>
<feature type="signal peptide" evidence="2">
    <location>
        <begin position="1"/>
        <end position="31"/>
    </location>
</feature>
<keyword evidence="2" id="KW-0732">Signal</keyword>
<sequence length="635" mass="65958">MTRKTLSSRARTPWAAAILALGAGLFAACTADPGPPSGIDDDENWGTGGTGGAGGAGGSTSSSSSAGGSGGMGGACSCEGIACGENACGQLCGTCPTQHVCMAGQCVCTPNCEGKACGYNGCGATCGSCGAGEFCDAGTCVAEPPPPKPDLKPGYFYIDDHTMSPGHKSDIHFSIKNEGVVDTDFSFDIVVVLSKNTVFGDADDVEVWSWHYPYLTPPGQTAPWKTTVTIPAGVYNGNYNLGIYVDPGNIIDESDESNNGRFDTQGFKIEGSPNADLRPSAAAAEQSDVYPGQMANYTFTVENLGPDPVPSFKVGLYHSTDADVTSSDTLICKHTDSNGLSGLASETYVVTCPVPNLEGSYHFGVVVDPDLVVKETDETNNNTSAAAQVAITPLDVDLQIGAAATGDFTVDTGQQVTFSATVTNSGTKTSPPFNVAFYYSTDATISPLDIKICEAASGQSLPPNQPLVVQKTCEVPLLPTDSYFLGAIVDPANQVPETNEGNNTATAATPVSLTAPHMDLVFDGYYGGAGTGHPGDTATHHVLVKNPGTAPVPPFEVSLYYSLNMQLSLDDTLACTILFDSIGPQQTLDYSFQCKIPEIPAGAYYKAVRLDPGNEVPETDETNNTGASTTYDVIF</sequence>
<evidence type="ECO:0000313" key="5">
    <source>
        <dbReference type="Proteomes" id="UP000440224"/>
    </source>
</evidence>
<feature type="domain" description="CARDB" evidence="3">
    <location>
        <begin position="149"/>
        <end position="260"/>
    </location>
</feature>
<dbReference type="Pfam" id="PF07705">
    <property type="entry name" value="CARDB"/>
    <property type="match status" value="4"/>
</dbReference>
<organism evidence="4 5">
    <name type="scientific">Polyangium spumosum</name>
    <dbReference type="NCBI Taxonomy" id="889282"/>
    <lineage>
        <taxon>Bacteria</taxon>
        <taxon>Pseudomonadati</taxon>
        <taxon>Myxococcota</taxon>
        <taxon>Polyangia</taxon>
        <taxon>Polyangiales</taxon>
        <taxon>Polyangiaceae</taxon>
        <taxon>Polyangium</taxon>
    </lineage>
</organism>
<dbReference type="AlphaFoldDB" id="A0A6N7PJ44"/>
<feature type="compositionally biased region" description="Gly residues" evidence="1">
    <location>
        <begin position="46"/>
        <end position="58"/>
    </location>
</feature>
<feature type="region of interest" description="Disordered" evidence="1">
    <location>
        <begin position="37"/>
        <end position="65"/>
    </location>
</feature>
<feature type="domain" description="CARDB" evidence="3">
    <location>
        <begin position="275"/>
        <end position="384"/>
    </location>
</feature>
<dbReference type="InterPro" id="IPR013783">
    <property type="entry name" value="Ig-like_fold"/>
</dbReference>
<proteinExistence type="predicted"/>
<comment type="caution">
    <text evidence="4">The sequence shown here is derived from an EMBL/GenBank/DDBJ whole genome shotgun (WGS) entry which is preliminary data.</text>
</comment>
<reference evidence="4 5" key="1">
    <citation type="submission" date="2019-10" db="EMBL/GenBank/DDBJ databases">
        <title>A soil myxobacterium in the family Polyangiaceae.</title>
        <authorList>
            <person name="Li Y."/>
            <person name="Wang J."/>
        </authorList>
    </citation>
    <scope>NUCLEOTIDE SEQUENCE [LARGE SCALE GENOMIC DNA]</scope>
    <source>
        <strain evidence="4 5">DSM 14734</strain>
    </source>
</reference>
<gene>
    <name evidence="4" type="ORF">GF068_09355</name>
</gene>
<dbReference type="InterPro" id="IPR011635">
    <property type="entry name" value="CARDB"/>
</dbReference>
<evidence type="ECO:0000256" key="1">
    <source>
        <dbReference type="SAM" id="MobiDB-lite"/>
    </source>
</evidence>
<accession>A0A6N7PJ44</accession>